<comment type="function">
    <text evidence="1">Is involved in generating a small heat-stable compound (Nod), an acylated oligomer of N-acetylglucosamine, that stimulates mitosis in various plant protoplasts.</text>
</comment>
<dbReference type="PANTHER" id="PTHR34216">
    <property type="match status" value="1"/>
</dbReference>
<keyword evidence="4" id="KW-0732">Signal</keyword>
<dbReference type="AlphaFoldDB" id="A0A5N3PDE6"/>
<dbReference type="InterPro" id="IPR051398">
    <property type="entry name" value="Polysacch_Deacetylase"/>
</dbReference>
<organism evidence="7 8">
    <name type="scientific">Microvirga brassicacearum</name>
    <dbReference type="NCBI Taxonomy" id="2580413"/>
    <lineage>
        <taxon>Bacteria</taxon>
        <taxon>Pseudomonadati</taxon>
        <taxon>Pseudomonadota</taxon>
        <taxon>Alphaproteobacteria</taxon>
        <taxon>Hyphomicrobiales</taxon>
        <taxon>Methylobacteriaceae</taxon>
        <taxon>Microvirga</taxon>
    </lineage>
</organism>
<evidence type="ECO:0000256" key="3">
    <source>
        <dbReference type="ARBA" id="ARBA00020071"/>
    </source>
</evidence>
<evidence type="ECO:0000313" key="7">
    <source>
        <dbReference type="EMBL" id="KAB0267731.1"/>
    </source>
</evidence>
<evidence type="ECO:0000313" key="8">
    <source>
        <dbReference type="Proteomes" id="UP000325684"/>
    </source>
</evidence>
<dbReference type="Proteomes" id="UP000325684">
    <property type="component" value="Unassembled WGS sequence"/>
</dbReference>
<proteinExistence type="inferred from homology"/>
<accession>A0A5N3PDE6</accession>
<dbReference type="PROSITE" id="PS51677">
    <property type="entry name" value="NODB"/>
    <property type="match status" value="1"/>
</dbReference>
<dbReference type="GO" id="GO:0005975">
    <property type="term" value="P:carbohydrate metabolic process"/>
    <property type="evidence" value="ECO:0007669"/>
    <property type="project" value="InterPro"/>
</dbReference>
<evidence type="ECO:0000256" key="2">
    <source>
        <dbReference type="ARBA" id="ARBA00010973"/>
    </source>
</evidence>
<evidence type="ECO:0000256" key="5">
    <source>
        <dbReference type="ARBA" id="ARBA00032976"/>
    </source>
</evidence>
<dbReference type="InterPro" id="IPR011330">
    <property type="entry name" value="Glyco_hydro/deAcase_b/a-brl"/>
</dbReference>
<dbReference type="PANTHER" id="PTHR34216:SF7">
    <property type="entry name" value="POLY-BETA-1,6-N-ACETYL-D-GLUCOSAMINE N-DEACETYLASE"/>
    <property type="match status" value="1"/>
</dbReference>
<evidence type="ECO:0000259" key="6">
    <source>
        <dbReference type="PROSITE" id="PS51677"/>
    </source>
</evidence>
<sequence>MTQNGTLPARHRLFRSGFAAINAIGADRWLRPFTLGAGMILMFHHVRPWQDKAFAPNASLEITPEFLALTVKILRREGIDIISLDDVAQRIMGNPGERPFAVMTFDDGYRDNLEHAAPLLRALDVPWTLYVVDGFASGRGSLWWLDLERVIAAANEVSIFLAGKLQTYQTTSLKQKYATFDALHRRLKTGSEEQLHRAMDELRQRYELDPNSVVRELCADWNELRSLAKDPNVTIGAHTLTHPILTQCDARKVEAEIALSKDAIEMRMGRPIRHFAFPHGDAASAGAREFRLSRESGYDTAVTTQPGHIFASPTADLWSLPRVSINGLHQTENALRALLSGAAFLPQAILPSKRRA</sequence>
<dbReference type="SUPFAM" id="SSF88713">
    <property type="entry name" value="Glycoside hydrolase/deacetylase"/>
    <property type="match status" value="1"/>
</dbReference>
<dbReference type="EMBL" id="VCMV01000013">
    <property type="protein sequence ID" value="KAB0267731.1"/>
    <property type="molecule type" value="Genomic_DNA"/>
</dbReference>
<dbReference type="GO" id="GO:0016810">
    <property type="term" value="F:hydrolase activity, acting on carbon-nitrogen (but not peptide) bonds"/>
    <property type="evidence" value="ECO:0007669"/>
    <property type="project" value="InterPro"/>
</dbReference>
<dbReference type="RefSeq" id="WP_150944077.1">
    <property type="nucleotide sequence ID" value="NZ_VCMV01000013.1"/>
</dbReference>
<dbReference type="Gene3D" id="3.20.20.370">
    <property type="entry name" value="Glycoside hydrolase/deacetylase"/>
    <property type="match status" value="1"/>
</dbReference>
<reference evidence="7 8" key="1">
    <citation type="journal article" date="2019" name="Microorganisms">
        <title>Genome Insights into the Novel Species Microvirga brassicacearum, a Rapeseed Endophyte with Biotechnological Potential.</title>
        <authorList>
            <person name="Jimenez-Gomez A."/>
            <person name="Saati-Santamaria Z."/>
            <person name="Igual J.M."/>
            <person name="Rivas R."/>
            <person name="Mateos P.F."/>
            <person name="Garcia-Fraile P."/>
        </authorList>
    </citation>
    <scope>NUCLEOTIDE SEQUENCE [LARGE SCALE GENOMIC DNA]</scope>
    <source>
        <strain evidence="7 8">CDVBN77</strain>
    </source>
</reference>
<protein>
    <recommendedName>
        <fullName evidence="3">Chitooligosaccharide deacetylase</fullName>
    </recommendedName>
    <alternativeName>
        <fullName evidence="5">Nodulation protein B</fullName>
    </alternativeName>
</protein>
<dbReference type="OrthoDB" id="9782872at2"/>
<evidence type="ECO:0000256" key="4">
    <source>
        <dbReference type="ARBA" id="ARBA00022729"/>
    </source>
</evidence>
<gene>
    <name evidence="7" type="ORF">FEZ63_10670</name>
</gene>
<name>A0A5N3PDE6_9HYPH</name>
<feature type="domain" description="NodB homology" evidence="6">
    <location>
        <begin position="99"/>
        <end position="356"/>
    </location>
</feature>
<comment type="caution">
    <text evidence="7">The sequence shown here is derived from an EMBL/GenBank/DDBJ whole genome shotgun (WGS) entry which is preliminary data.</text>
</comment>
<dbReference type="Pfam" id="PF01522">
    <property type="entry name" value="Polysacc_deac_1"/>
    <property type="match status" value="1"/>
</dbReference>
<comment type="similarity">
    <text evidence="2">Belongs to the polysaccharide deacetylase family.</text>
</comment>
<evidence type="ECO:0000256" key="1">
    <source>
        <dbReference type="ARBA" id="ARBA00003236"/>
    </source>
</evidence>
<keyword evidence="8" id="KW-1185">Reference proteome</keyword>
<dbReference type="InterPro" id="IPR002509">
    <property type="entry name" value="NODB_dom"/>
</dbReference>